<feature type="region of interest" description="Disordered" evidence="1">
    <location>
        <begin position="1"/>
        <end position="80"/>
    </location>
</feature>
<dbReference type="Proteomes" id="UP000195880">
    <property type="component" value="Chromosome"/>
</dbReference>
<dbReference type="RefSeq" id="WP_237307640.1">
    <property type="nucleotide sequence ID" value="NZ_CP021748.1"/>
</dbReference>
<dbReference type="KEGG" id="salf:SMD44_07782"/>
<keyword evidence="3" id="KW-1185">Reference proteome</keyword>
<dbReference type="GO" id="GO:0016787">
    <property type="term" value="F:hydrolase activity"/>
    <property type="evidence" value="ECO:0007669"/>
    <property type="project" value="UniProtKB-KW"/>
</dbReference>
<protein>
    <submittedName>
        <fullName evidence="2">Amide hydrolase</fullName>
    </submittedName>
</protein>
<gene>
    <name evidence="2" type="ORF">SMD44_07782</name>
</gene>
<name>A0A1Z1WPE3_9ACTN</name>
<evidence type="ECO:0000256" key="1">
    <source>
        <dbReference type="SAM" id="MobiDB-lite"/>
    </source>
</evidence>
<feature type="compositionally biased region" description="Low complexity" evidence="1">
    <location>
        <begin position="63"/>
        <end position="80"/>
    </location>
</feature>
<organism evidence="2 3">
    <name type="scientific">Streptomyces alboflavus</name>
    <dbReference type="NCBI Taxonomy" id="67267"/>
    <lineage>
        <taxon>Bacteria</taxon>
        <taxon>Bacillati</taxon>
        <taxon>Actinomycetota</taxon>
        <taxon>Actinomycetes</taxon>
        <taxon>Kitasatosporales</taxon>
        <taxon>Streptomycetaceae</taxon>
        <taxon>Streptomyces</taxon>
    </lineage>
</organism>
<feature type="region of interest" description="Disordered" evidence="1">
    <location>
        <begin position="133"/>
        <end position="154"/>
    </location>
</feature>
<feature type="compositionally biased region" description="Polar residues" evidence="1">
    <location>
        <begin position="46"/>
        <end position="62"/>
    </location>
</feature>
<feature type="compositionally biased region" description="Polar residues" evidence="1">
    <location>
        <begin position="142"/>
        <end position="154"/>
    </location>
</feature>
<sequence length="154" mass="16128">MTVGDPDPAIASPAREQGVDRPRYATGQLAHLPGEDGVGFARNHRATSAVTSSGPSGDSSTVRTPSTPASRSRSPAGPSRRGLLVHEEYLHGYEPHVPHFNASAAKSYLGLVAAVLAHEGQLDRGMQVARIVPSSPAPPSETPRSTICSTWARS</sequence>
<reference evidence="2 3" key="1">
    <citation type="submission" date="2017-05" db="EMBL/GenBank/DDBJ databases">
        <title>Streptomyces alboflavus Genome sequencing and assembly.</title>
        <authorList>
            <person name="Wang Y."/>
            <person name="Du B."/>
            <person name="Ding Y."/>
            <person name="Liu H."/>
            <person name="Hou Q."/>
            <person name="Liu K."/>
            <person name="Wang C."/>
            <person name="Yao L."/>
        </authorList>
    </citation>
    <scope>NUCLEOTIDE SEQUENCE [LARGE SCALE GENOMIC DNA]</scope>
    <source>
        <strain evidence="2 3">MDJK44</strain>
    </source>
</reference>
<evidence type="ECO:0000313" key="3">
    <source>
        <dbReference type="Proteomes" id="UP000195880"/>
    </source>
</evidence>
<keyword evidence="2" id="KW-0378">Hydrolase</keyword>
<evidence type="ECO:0000313" key="2">
    <source>
        <dbReference type="EMBL" id="ARX88295.1"/>
    </source>
</evidence>
<dbReference type="EMBL" id="CP021748">
    <property type="protein sequence ID" value="ARX88295.1"/>
    <property type="molecule type" value="Genomic_DNA"/>
</dbReference>
<dbReference type="InterPro" id="IPR012338">
    <property type="entry name" value="Beta-lactam/transpept-like"/>
</dbReference>
<dbReference type="SUPFAM" id="SSF56601">
    <property type="entry name" value="beta-lactamase/transpeptidase-like"/>
    <property type="match status" value="1"/>
</dbReference>
<proteinExistence type="predicted"/>
<dbReference type="Gene3D" id="3.40.710.10">
    <property type="entry name" value="DD-peptidase/beta-lactamase superfamily"/>
    <property type="match status" value="1"/>
</dbReference>
<accession>A0A1Z1WPE3</accession>
<dbReference type="AlphaFoldDB" id="A0A1Z1WPE3"/>